<evidence type="ECO:0000259" key="1">
    <source>
        <dbReference type="Pfam" id="PF01979"/>
    </source>
</evidence>
<dbReference type="SUPFAM" id="SSF51338">
    <property type="entry name" value="Composite domain of metallo-dependent hydrolases"/>
    <property type="match status" value="1"/>
</dbReference>
<name>A0ABZ3J318_SPOA4</name>
<dbReference type="GO" id="GO:0043792">
    <property type="term" value="F:enamidase activity"/>
    <property type="evidence" value="ECO:0007669"/>
    <property type="project" value="UniProtKB-EC"/>
</dbReference>
<dbReference type="Gene3D" id="2.30.40.10">
    <property type="entry name" value="Urease, subunit C, domain 1"/>
    <property type="match status" value="1"/>
</dbReference>
<keyword evidence="2" id="KW-0378">Hydrolase</keyword>
<dbReference type="Gene3D" id="3.20.20.140">
    <property type="entry name" value="Metal-dependent hydrolases"/>
    <property type="match status" value="1"/>
</dbReference>
<dbReference type="EC" id="3.5.2.18" evidence="2"/>
<dbReference type="PANTHER" id="PTHR43135:SF3">
    <property type="entry name" value="ALPHA-D-RIBOSE 1-METHYLPHOSPHONATE 5-TRIPHOSPHATE DIPHOSPHATASE"/>
    <property type="match status" value="1"/>
</dbReference>
<dbReference type="InterPro" id="IPR011059">
    <property type="entry name" value="Metal-dep_hydrolase_composite"/>
</dbReference>
<sequence length="388" mass="39727">MATVVTNIGILVSGDINNPILKGDTILIQDGKIAAIGDKTLLDQVNGEKDVKKIDVGGMAVMPGFIDSHVHPVIGDFTPRQNMLDYIGSALHGGVTSMISAGECHTPGRPKDPAGVKALAILAHKSFANARPAGVKLHGGAVILEKGLTEADFVEMAAAGVWLVGEVGLGAVKKPAEAAPMVKLAQKHGMKVAMHTGGTSIPGSSTVTADDVMKVNPDVVSHVNGGPTAISPAEIDKLINETNLTLEIVQCGNSKIADMVVKKLAAKKQLNRVIFGNDAPSGTGVIPLGIVRNIAQIAGVSGIPAVQAIAMATGNTAKTFGLNTGLIAVGKEADLVIADKPMGSVGGNALEALEAGDLLGISMVLIDGKIMFAKSRNTPPAERKVTVL</sequence>
<reference evidence="2" key="1">
    <citation type="submission" date="2024-05" db="EMBL/GenBank/DDBJ databases">
        <title>Isolation and characterization of Sporomusa carbonis sp. nov., a carboxydotrophic hydrogenogen in the genus of Sporomusa isolated from a charcoal burning pile.</title>
        <authorList>
            <person name="Boeer T."/>
            <person name="Rosenbaum F."/>
            <person name="Eysell L."/>
            <person name="Mueller V."/>
            <person name="Daniel R."/>
            <person name="Poehlein A."/>
        </authorList>
    </citation>
    <scope>NUCLEOTIDE SEQUENCE [LARGE SCALE GENOMIC DNA]</scope>
    <source>
        <strain evidence="2">DSM 3132</strain>
    </source>
</reference>
<evidence type="ECO:0000313" key="2">
    <source>
        <dbReference type="EMBL" id="XFO72460.1"/>
    </source>
</evidence>
<dbReference type="Pfam" id="PF01979">
    <property type="entry name" value="Amidohydro_1"/>
    <property type="match status" value="1"/>
</dbReference>
<dbReference type="InterPro" id="IPR032466">
    <property type="entry name" value="Metal_Hydrolase"/>
</dbReference>
<protein>
    <submittedName>
        <fullName evidence="2">Enamidase</fullName>
        <ecNumber evidence="2">3.5.2.18</ecNumber>
    </submittedName>
</protein>
<organism evidence="2 3">
    <name type="scientific">Sporomusa acidovorans (strain ATCC 49682 / DSM 3132 / Mol)</name>
    <dbReference type="NCBI Taxonomy" id="1123286"/>
    <lineage>
        <taxon>Bacteria</taxon>
        <taxon>Bacillati</taxon>
        <taxon>Bacillota</taxon>
        <taxon>Negativicutes</taxon>
        <taxon>Selenomonadales</taxon>
        <taxon>Sporomusaceae</taxon>
        <taxon>Sporomusa</taxon>
    </lineage>
</organism>
<keyword evidence="3" id="KW-1185">Reference proteome</keyword>
<feature type="domain" description="Amidohydrolase-related" evidence="1">
    <location>
        <begin position="61"/>
        <end position="370"/>
    </location>
</feature>
<gene>
    <name evidence="2" type="primary">ena</name>
    <name evidence="2" type="ORF">SPACI_025120</name>
</gene>
<dbReference type="SUPFAM" id="SSF51556">
    <property type="entry name" value="Metallo-dependent hydrolases"/>
    <property type="match status" value="1"/>
</dbReference>
<dbReference type="Proteomes" id="UP000216052">
    <property type="component" value="Chromosome"/>
</dbReference>
<proteinExistence type="predicted"/>
<dbReference type="PANTHER" id="PTHR43135">
    <property type="entry name" value="ALPHA-D-RIBOSE 1-METHYLPHOSPHONATE 5-TRIPHOSPHATE DIPHOSPHATASE"/>
    <property type="match status" value="1"/>
</dbReference>
<dbReference type="RefSeq" id="WP_093791943.1">
    <property type="nucleotide sequence ID" value="NZ_CP155571.1"/>
</dbReference>
<evidence type="ECO:0000313" key="3">
    <source>
        <dbReference type="Proteomes" id="UP000216052"/>
    </source>
</evidence>
<dbReference type="EMBL" id="CP155571">
    <property type="protein sequence ID" value="XFO72460.1"/>
    <property type="molecule type" value="Genomic_DNA"/>
</dbReference>
<dbReference type="CDD" id="cd01292">
    <property type="entry name" value="metallo-dependent_hydrolases"/>
    <property type="match status" value="1"/>
</dbReference>
<accession>A0ABZ3J318</accession>
<dbReference type="InterPro" id="IPR051781">
    <property type="entry name" value="Metallo-dep_Hydrolase"/>
</dbReference>
<dbReference type="InterPro" id="IPR006680">
    <property type="entry name" value="Amidohydro-rel"/>
</dbReference>